<dbReference type="PRINTS" id="PR00079">
    <property type="entry name" value="G6PDHDRGNASE"/>
</dbReference>
<accession>A0ABP7CJT1</accession>
<evidence type="ECO:0000313" key="8">
    <source>
        <dbReference type="EMBL" id="GAA3689942.1"/>
    </source>
</evidence>
<dbReference type="InterPro" id="IPR001282">
    <property type="entry name" value="G6P_DH"/>
</dbReference>
<dbReference type="InterPro" id="IPR022675">
    <property type="entry name" value="G6P_DH_C"/>
</dbReference>
<keyword evidence="9" id="KW-1185">Reference proteome</keyword>
<dbReference type="InterPro" id="IPR036291">
    <property type="entry name" value="NAD(P)-bd_dom_sf"/>
</dbReference>
<dbReference type="InterPro" id="IPR022674">
    <property type="entry name" value="G6P_DH_NAD-bd"/>
</dbReference>
<dbReference type="Gene3D" id="3.30.360.10">
    <property type="entry name" value="Dihydrodipicolinate Reductase, domain 2"/>
    <property type="match status" value="1"/>
</dbReference>
<dbReference type="RefSeq" id="WP_344810296.1">
    <property type="nucleotide sequence ID" value="NZ_BAAAYX010000002.1"/>
</dbReference>
<comment type="pathway">
    <text evidence="1">Carbohydrate degradation; pentose phosphate pathway; D-ribulose 5-phosphate from D-glucose 6-phosphate (oxidative stage): step 1/3.</text>
</comment>
<keyword evidence="2" id="KW-0313">Glucose metabolism</keyword>
<evidence type="ECO:0000256" key="1">
    <source>
        <dbReference type="ARBA" id="ARBA00004937"/>
    </source>
</evidence>
<evidence type="ECO:0000256" key="3">
    <source>
        <dbReference type="ARBA" id="ARBA00022857"/>
    </source>
</evidence>
<evidence type="ECO:0000256" key="2">
    <source>
        <dbReference type="ARBA" id="ARBA00022526"/>
    </source>
</evidence>
<dbReference type="Pfam" id="PF02781">
    <property type="entry name" value="G6PD_C"/>
    <property type="match status" value="1"/>
</dbReference>
<keyword evidence="3" id="KW-0521">NADP</keyword>
<feature type="domain" description="Glucose-6-phosphate dehydrogenase C-terminal" evidence="7">
    <location>
        <begin position="179"/>
        <end position="453"/>
    </location>
</feature>
<evidence type="ECO:0000256" key="4">
    <source>
        <dbReference type="ARBA" id="ARBA00023002"/>
    </source>
</evidence>
<dbReference type="PANTHER" id="PTHR23429">
    <property type="entry name" value="GLUCOSE-6-PHOSPHATE 1-DEHYDROGENASE G6PD"/>
    <property type="match status" value="1"/>
</dbReference>
<evidence type="ECO:0000313" key="9">
    <source>
        <dbReference type="Proteomes" id="UP001500051"/>
    </source>
</evidence>
<dbReference type="Gene3D" id="3.40.50.720">
    <property type="entry name" value="NAD(P)-binding Rossmann-like Domain"/>
    <property type="match status" value="1"/>
</dbReference>
<evidence type="ECO:0000256" key="5">
    <source>
        <dbReference type="ARBA" id="ARBA00023277"/>
    </source>
</evidence>
<comment type="caution">
    <text evidence="8">The sequence shown here is derived from an EMBL/GenBank/DDBJ whole genome shotgun (WGS) entry which is preliminary data.</text>
</comment>
<sequence>MSDEVGTFLLLGASGDLAGRLLLPALGQLLDREPERRSTVLIGAGSEPWDAEQWRDHVRTALASAEVASDTVTAVLETTRYLQADVTKAEDLRRLLGEGPPAPAIYFALPPAVTVASCEALREVELPAGTVLALEKPFGTDAASAASLNQLLTRLVDDEHVQRVDHFLGRSTVLNVLGVRFANRLFEPLWSNQHVESVTVVYDEQLTLENRARYYDGAGAMADMIQSHLLQVMALVAMEPPATVNARDLRDAKAAVLRACRPWRGDPVAASRRARYTAGTIEDRQVPNYVDEPGVDPARQTETLAEVDLEIDNWRWAGVPFRLRSGKALERRRKEIVITFKPPPHVPSGLRGDPAPARLRLALGPDRMSWEMNVNGPDDPFTLDRVTLDTKLSPGRLPAYGEVLAGVLDADPFLSVRGDTAEQCWRILEPVIGAWRSGEVPLDSYPAGSTGPPDWPKA</sequence>
<dbReference type="Pfam" id="PF00479">
    <property type="entry name" value="G6PD_N"/>
    <property type="match status" value="1"/>
</dbReference>
<dbReference type="SUPFAM" id="SSF51735">
    <property type="entry name" value="NAD(P)-binding Rossmann-fold domains"/>
    <property type="match status" value="1"/>
</dbReference>
<dbReference type="PANTHER" id="PTHR23429:SF0">
    <property type="entry name" value="GLUCOSE-6-PHOSPHATE 1-DEHYDROGENASE"/>
    <property type="match status" value="1"/>
</dbReference>
<dbReference type="Proteomes" id="UP001500051">
    <property type="component" value="Unassembled WGS sequence"/>
</dbReference>
<keyword evidence="4" id="KW-0560">Oxidoreductase</keyword>
<organism evidence="8 9">
    <name type="scientific">Microlunatus aurantiacus</name>
    <dbReference type="NCBI Taxonomy" id="446786"/>
    <lineage>
        <taxon>Bacteria</taxon>
        <taxon>Bacillati</taxon>
        <taxon>Actinomycetota</taxon>
        <taxon>Actinomycetes</taxon>
        <taxon>Propionibacteriales</taxon>
        <taxon>Propionibacteriaceae</taxon>
        <taxon>Microlunatus</taxon>
    </lineage>
</organism>
<name>A0ABP7CJT1_9ACTN</name>
<proteinExistence type="predicted"/>
<gene>
    <name evidence="8" type="primary">zwf_1</name>
    <name evidence="8" type="ORF">GCM10022204_00920</name>
</gene>
<keyword evidence="5" id="KW-0119">Carbohydrate metabolism</keyword>
<dbReference type="PIRSF" id="PIRSF000110">
    <property type="entry name" value="G6PD"/>
    <property type="match status" value="1"/>
</dbReference>
<feature type="domain" description="Glucose-6-phosphate dehydrogenase NAD-binding" evidence="6">
    <location>
        <begin position="10"/>
        <end position="175"/>
    </location>
</feature>
<dbReference type="EMBL" id="BAAAYX010000002">
    <property type="protein sequence ID" value="GAA3689942.1"/>
    <property type="molecule type" value="Genomic_DNA"/>
</dbReference>
<evidence type="ECO:0000259" key="7">
    <source>
        <dbReference type="Pfam" id="PF02781"/>
    </source>
</evidence>
<reference evidence="9" key="1">
    <citation type="journal article" date="2019" name="Int. J. Syst. Evol. Microbiol.">
        <title>The Global Catalogue of Microorganisms (GCM) 10K type strain sequencing project: providing services to taxonomists for standard genome sequencing and annotation.</title>
        <authorList>
            <consortium name="The Broad Institute Genomics Platform"/>
            <consortium name="The Broad Institute Genome Sequencing Center for Infectious Disease"/>
            <person name="Wu L."/>
            <person name="Ma J."/>
        </authorList>
    </citation>
    <scope>NUCLEOTIDE SEQUENCE [LARGE SCALE GENOMIC DNA]</scope>
    <source>
        <strain evidence="9">JCM 16548</strain>
    </source>
</reference>
<protein>
    <submittedName>
        <fullName evidence="8">Glucose-6-phosphate dehydrogenase</fullName>
    </submittedName>
</protein>
<evidence type="ECO:0000259" key="6">
    <source>
        <dbReference type="Pfam" id="PF00479"/>
    </source>
</evidence>
<dbReference type="SUPFAM" id="SSF55347">
    <property type="entry name" value="Glyceraldehyde-3-phosphate dehydrogenase-like, C-terminal domain"/>
    <property type="match status" value="1"/>
</dbReference>
<dbReference type="NCBIfam" id="NF009492">
    <property type="entry name" value="PRK12853.1-3"/>
    <property type="match status" value="1"/>
</dbReference>